<evidence type="ECO:0000313" key="3">
    <source>
        <dbReference type="Proteomes" id="UP000192422"/>
    </source>
</evidence>
<keyword evidence="3" id="KW-1185">Reference proteome</keyword>
<gene>
    <name evidence="2" type="ORF">AKL02_006845</name>
</gene>
<keyword evidence="1" id="KW-1133">Transmembrane helix</keyword>
<name>A0ABX6YTS6_9RHOB</name>
<reference evidence="2 3" key="1">
    <citation type="submission" date="2020-05" db="EMBL/GenBank/DDBJ databases">
        <title>Thioclava electrotropha strain Elox9 finished genome.</title>
        <authorList>
            <person name="Rowe A.R."/>
            <person name="Wilbanks E.G."/>
        </authorList>
    </citation>
    <scope>NUCLEOTIDE SEQUENCE [LARGE SCALE GENOMIC DNA]</scope>
    <source>
        <strain evidence="2 3">Elox9</strain>
    </source>
</reference>
<proteinExistence type="predicted"/>
<feature type="transmembrane region" description="Helical" evidence="1">
    <location>
        <begin position="103"/>
        <end position="124"/>
    </location>
</feature>
<keyword evidence="1" id="KW-0812">Transmembrane</keyword>
<organism evidence="2 3">
    <name type="scientific">Thioclava electrotropha</name>
    <dbReference type="NCBI Taxonomy" id="1549850"/>
    <lineage>
        <taxon>Bacteria</taxon>
        <taxon>Pseudomonadati</taxon>
        <taxon>Pseudomonadota</taxon>
        <taxon>Alphaproteobacteria</taxon>
        <taxon>Rhodobacterales</taxon>
        <taxon>Paracoccaceae</taxon>
        <taxon>Thioclava</taxon>
    </lineage>
</organism>
<dbReference type="RefSeq" id="WP_133051914.1">
    <property type="nucleotide sequence ID" value="NZ_CP053562.1"/>
</dbReference>
<sequence>MTKLPVKALPANDSGRLLVRLNKAYRAGIPRYGIANLSNAENAKSVKVLVLGHDDGSAIFMPYDIREALGVDKGGSLNFSITKVRWPGKIGWLLKTPDPAVHVPAWLALMSVLLGVISITIALCE</sequence>
<keyword evidence="1" id="KW-0472">Membrane</keyword>
<dbReference type="EMBL" id="CP053562">
    <property type="protein sequence ID" value="QPZ90643.1"/>
    <property type="molecule type" value="Genomic_DNA"/>
</dbReference>
<accession>A0ABX6YTS6</accession>
<dbReference type="Proteomes" id="UP000192422">
    <property type="component" value="Chromosome"/>
</dbReference>
<evidence type="ECO:0000256" key="1">
    <source>
        <dbReference type="SAM" id="Phobius"/>
    </source>
</evidence>
<evidence type="ECO:0000313" key="2">
    <source>
        <dbReference type="EMBL" id="QPZ90643.1"/>
    </source>
</evidence>
<protein>
    <submittedName>
        <fullName evidence="2">Uncharacterized protein</fullName>
    </submittedName>
</protein>